<dbReference type="InterPro" id="IPR001119">
    <property type="entry name" value="SLH_dom"/>
</dbReference>
<sequence length="533" mass="59676">MKKQSLHMWFLSLVMMTYAFTLAIGVPASTASTLTLRDITNSYASKQIRTLHDAGIISGDEKGYFHPTRPVTRAEFVAMLNRTIGVKPVASQVASYSDVTKNNWAYGDIQAAASLELVNGTSNNTFSPKRTITREEAASILVRALKQKGSTSASLSFKDVQEISTWALPSIRDAVHRGWMSGYNGFFRPADALSRQETAVILERILTLLKAQTVSSKPLISLGWQYQSTTEEFINQVKKTNVNTVSPRWYFLQKDGTVSDQSDAALVKWAHQNGKEVWPLFGNRFDSAATHAALSVPAKRTAIVQTLSWYVTKYQLDGINVDFEAFSPADRDVFTLFIQELSTALHKQGAVVSVDVPPDTNSDWSDPFDYEKLAKYADYIVLMAYEEHWVGSPKAGSVASLPWLEKKIQDLLDDIPSERLIVGLPLYTRDWFSANGSMQSSDLSIPSSYELIAKYRGNTRWQDSIGQYISSYQKQGVTHTIWLEESRSLGLKAQASLKWQIGGFAYWYIGSESSDVWTAINNSIMLQQTRQRL</sequence>
<dbReference type="PANTHER" id="PTHR46066:SF2">
    <property type="entry name" value="CHITINASE DOMAIN-CONTAINING PROTEIN 1"/>
    <property type="match status" value="1"/>
</dbReference>
<feature type="domain" description="SLH" evidence="1">
    <location>
        <begin position="31"/>
        <end position="91"/>
    </location>
</feature>
<dbReference type="InterPro" id="IPR001223">
    <property type="entry name" value="Glyco_hydro18_cat"/>
</dbReference>
<accession>A0A3M8CHS6</accession>
<evidence type="ECO:0000259" key="1">
    <source>
        <dbReference type="PROSITE" id="PS51272"/>
    </source>
</evidence>
<dbReference type="SUPFAM" id="SSF51445">
    <property type="entry name" value="(Trans)glycosidases"/>
    <property type="match status" value="1"/>
</dbReference>
<reference evidence="3 4" key="1">
    <citation type="submission" date="2018-10" db="EMBL/GenBank/DDBJ databases">
        <title>Phylogenomics of Brevibacillus.</title>
        <authorList>
            <person name="Dunlap C."/>
        </authorList>
    </citation>
    <scope>NUCLEOTIDE SEQUENCE [LARGE SCALE GENOMIC DNA]</scope>
    <source>
        <strain evidence="3 4">JCM 12215</strain>
    </source>
</reference>
<dbReference type="OrthoDB" id="9775889at2"/>
<dbReference type="Pfam" id="PF00704">
    <property type="entry name" value="Glyco_hydro_18"/>
    <property type="match status" value="1"/>
</dbReference>
<dbReference type="Gene3D" id="3.20.20.80">
    <property type="entry name" value="Glycosidases"/>
    <property type="match status" value="1"/>
</dbReference>
<evidence type="ECO:0000313" key="4">
    <source>
        <dbReference type="Proteomes" id="UP000282028"/>
    </source>
</evidence>
<keyword evidence="4" id="KW-1185">Reference proteome</keyword>
<protein>
    <submittedName>
        <fullName evidence="3">Glycosyl hydrolase</fullName>
    </submittedName>
</protein>
<dbReference type="SMART" id="SM00636">
    <property type="entry name" value="Glyco_18"/>
    <property type="match status" value="1"/>
</dbReference>
<dbReference type="InterPro" id="IPR011583">
    <property type="entry name" value="Chitinase_II/V-like_cat"/>
</dbReference>
<dbReference type="PANTHER" id="PTHR46066">
    <property type="entry name" value="CHITINASE DOMAIN-CONTAINING PROTEIN 1 FAMILY MEMBER"/>
    <property type="match status" value="1"/>
</dbReference>
<dbReference type="GO" id="GO:0016787">
    <property type="term" value="F:hydrolase activity"/>
    <property type="evidence" value="ECO:0007669"/>
    <property type="project" value="UniProtKB-KW"/>
</dbReference>
<comment type="caution">
    <text evidence="3">The sequence shown here is derived from an EMBL/GenBank/DDBJ whole genome shotgun (WGS) entry which is preliminary data.</text>
</comment>
<keyword evidence="3" id="KW-0378">Hydrolase</keyword>
<dbReference type="InterPro" id="IPR017853">
    <property type="entry name" value="GH"/>
</dbReference>
<dbReference type="RefSeq" id="WP_122908225.1">
    <property type="nucleotide sequence ID" value="NZ_CBCSBE010000001.1"/>
</dbReference>
<feature type="domain" description="SLH" evidence="1">
    <location>
        <begin position="157"/>
        <end position="216"/>
    </location>
</feature>
<name>A0A3M8CHS6_9BACL</name>
<dbReference type="PROSITE" id="PS51272">
    <property type="entry name" value="SLH"/>
    <property type="match status" value="3"/>
</dbReference>
<proteinExistence type="predicted"/>
<dbReference type="Gene3D" id="3.10.50.10">
    <property type="match status" value="1"/>
</dbReference>
<dbReference type="EMBL" id="RHHR01000010">
    <property type="protein sequence ID" value="RNB75240.1"/>
    <property type="molecule type" value="Genomic_DNA"/>
</dbReference>
<gene>
    <name evidence="3" type="ORF">EDM52_06505</name>
</gene>
<dbReference type="AlphaFoldDB" id="A0A3M8CHS6"/>
<dbReference type="GO" id="GO:0005975">
    <property type="term" value="P:carbohydrate metabolic process"/>
    <property type="evidence" value="ECO:0007669"/>
    <property type="project" value="InterPro"/>
</dbReference>
<dbReference type="Proteomes" id="UP000282028">
    <property type="component" value="Unassembled WGS sequence"/>
</dbReference>
<dbReference type="InterPro" id="IPR029070">
    <property type="entry name" value="Chitinase_insertion_sf"/>
</dbReference>
<dbReference type="Pfam" id="PF00395">
    <property type="entry name" value="SLH"/>
    <property type="match status" value="3"/>
</dbReference>
<dbReference type="PROSITE" id="PS51910">
    <property type="entry name" value="GH18_2"/>
    <property type="match status" value="1"/>
</dbReference>
<feature type="domain" description="GH18" evidence="2">
    <location>
        <begin position="218"/>
        <end position="527"/>
    </location>
</feature>
<evidence type="ECO:0000259" key="2">
    <source>
        <dbReference type="PROSITE" id="PS51910"/>
    </source>
</evidence>
<evidence type="ECO:0000313" key="3">
    <source>
        <dbReference type="EMBL" id="RNB75240.1"/>
    </source>
</evidence>
<organism evidence="3 4">
    <name type="scientific">Brevibacillus invocatus</name>
    <dbReference type="NCBI Taxonomy" id="173959"/>
    <lineage>
        <taxon>Bacteria</taxon>
        <taxon>Bacillati</taxon>
        <taxon>Bacillota</taxon>
        <taxon>Bacilli</taxon>
        <taxon>Bacillales</taxon>
        <taxon>Paenibacillaceae</taxon>
        <taxon>Brevibacillus</taxon>
    </lineage>
</organism>
<dbReference type="GO" id="GO:0008061">
    <property type="term" value="F:chitin binding"/>
    <property type="evidence" value="ECO:0007669"/>
    <property type="project" value="InterPro"/>
</dbReference>
<feature type="domain" description="SLH" evidence="1">
    <location>
        <begin position="92"/>
        <end position="155"/>
    </location>
</feature>